<keyword evidence="2" id="KW-1185">Reference proteome</keyword>
<proteinExistence type="predicted"/>
<organism evidence="1 2">
    <name type="scientific">Gymnopus androsaceus JB14</name>
    <dbReference type="NCBI Taxonomy" id="1447944"/>
    <lineage>
        <taxon>Eukaryota</taxon>
        <taxon>Fungi</taxon>
        <taxon>Dikarya</taxon>
        <taxon>Basidiomycota</taxon>
        <taxon>Agaricomycotina</taxon>
        <taxon>Agaricomycetes</taxon>
        <taxon>Agaricomycetidae</taxon>
        <taxon>Agaricales</taxon>
        <taxon>Marasmiineae</taxon>
        <taxon>Omphalotaceae</taxon>
        <taxon>Gymnopus</taxon>
    </lineage>
</organism>
<evidence type="ECO:0000313" key="1">
    <source>
        <dbReference type="EMBL" id="KAE9383361.1"/>
    </source>
</evidence>
<sequence>MLVDWLDDNGIFASKLILEVISNPGLLLDTQKCGDLFIPGEILKGYGIFASVESWLAEEYEAGEVQDVSFMLSDVVSNGLSQMAKSTHRGHCKSGSLQRSQNCHAALFIGIPCVPAQSPLSNLLPYVDGLRIDMLGFMIWEALNKQKGDLAVGESSLYCLIHGEDPITNSKSAVRDPDHYQPV</sequence>
<protein>
    <submittedName>
        <fullName evidence="1">Uncharacterized protein</fullName>
    </submittedName>
</protein>
<evidence type="ECO:0000313" key="2">
    <source>
        <dbReference type="Proteomes" id="UP000799118"/>
    </source>
</evidence>
<gene>
    <name evidence="1" type="ORF">BT96DRAFT_1009302</name>
</gene>
<name>A0A6A4GD61_9AGAR</name>
<dbReference type="EMBL" id="ML770528">
    <property type="protein sequence ID" value="KAE9383361.1"/>
    <property type="molecule type" value="Genomic_DNA"/>
</dbReference>
<dbReference type="AlphaFoldDB" id="A0A6A4GD61"/>
<reference evidence="1" key="1">
    <citation type="journal article" date="2019" name="Environ. Microbiol.">
        <title>Fungal ecological strategies reflected in gene transcription - a case study of two litter decomposers.</title>
        <authorList>
            <person name="Barbi F."/>
            <person name="Kohler A."/>
            <person name="Barry K."/>
            <person name="Baskaran P."/>
            <person name="Daum C."/>
            <person name="Fauchery L."/>
            <person name="Ihrmark K."/>
            <person name="Kuo A."/>
            <person name="LaButti K."/>
            <person name="Lipzen A."/>
            <person name="Morin E."/>
            <person name="Grigoriev I.V."/>
            <person name="Henrissat B."/>
            <person name="Lindahl B."/>
            <person name="Martin F."/>
        </authorList>
    </citation>
    <scope>NUCLEOTIDE SEQUENCE</scope>
    <source>
        <strain evidence="1">JB14</strain>
    </source>
</reference>
<accession>A0A6A4GD61</accession>
<dbReference type="OrthoDB" id="3032681at2759"/>
<dbReference type="Proteomes" id="UP000799118">
    <property type="component" value="Unassembled WGS sequence"/>
</dbReference>